<evidence type="ECO:0000313" key="5">
    <source>
        <dbReference type="EMBL" id="NGO52952.1"/>
    </source>
</evidence>
<dbReference type="InterPro" id="IPR037120">
    <property type="entry name" value="Haem_peroxidase_sf_animal"/>
</dbReference>
<gene>
    <name evidence="5" type="ORF">G6N73_17510</name>
</gene>
<accession>A0A6G4WDU1</accession>
<dbReference type="PROSITE" id="PS50292">
    <property type="entry name" value="PEROXIDASE_3"/>
    <property type="match status" value="1"/>
</dbReference>
<dbReference type="PANTHER" id="PTHR11475:SF4">
    <property type="entry name" value="CHORION PEROXIDASE"/>
    <property type="match status" value="1"/>
</dbReference>
<keyword evidence="6" id="KW-1185">Reference proteome</keyword>
<evidence type="ECO:0000313" key="6">
    <source>
        <dbReference type="Proteomes" id="UP001642900"/>
    </source>
</evidence>
<reference evidence="5 6" key="1">
    <citation type="submission" date="2020-02" db="EMBL/GenBank/DDBJ databases">
        <title>Genome sequence of strain CCNWXJ40-4.</title>
        <authorList>
            <person name="Gao J."/>
            <person name="Sun J."/>
        </authorList>
    </citation>
    <scope>NUCLEOTIDE SEQUENCE [LARGE SCALE GENOMIC DNA]</scope>
    <source>
        <strain evidence="5 6">CCNWXJ 40-4</strain>
    </source>
</reference>
<dbReference type="GO" id="GO:0004601">
    <property type="term" value="F:peroxidase activity"/>
    <property type="evidence" value="ECO:0007669"/>
    <property type="project" value="UniProtKB-KW"/>
</dbReference>
<keyword evidence="5" id="KW-0575">Peroxidase</keyword>
<proteinExistence type="predicted"/>
<comment type="subcellular location">
    <subcellularLocation>
        <location evidence="1">Secreted</location>
    </subcellularLocation>
</comment>
<dbReference type="PRINTS" id="PR00457">
    <property type="entry name" value="ANPEROXIDASE"/>
</dbReference>
<evidence type="ECO:0000256" key="3">
    <source>
        <dbReference type="ARBA" id="ARBA00023180"/>
    </source>
</evidence>
<dbReference type="CDD" id="cd09819">
    <property type="entry name" value="An_peroxidase_bacterial_1"/>
    <property type="match status" value="1"/>
</dbReference>
<dbReference type="GO" id="GO:0020037">
    <property type="term" value="F:heme binding"/>
    <property type="evidence" value="ECO:0007669"/>
    <property type="project" value="InterPro"/>
</dbReference>
<protein>
    <submittedName>
        <fullName evidence="5">Heme peroxidase</fullName>
    </submittedName>
</protein>
<dbReference type="GO" id="GO:0006979">
    <property type="term" value="P:response to oxidative stress"/>
    <property type="evidence" value="ECO:0007669"/>
    <property type="project" value="InterPro"/>
</dbReference>
<dbReference type="GO" id="GO:0005576">
    <property type="term" value="C:extracellular region"/>
    <property type="evidence" value="ECO:0007669"/>
    <property type="project" value="UniProtKB-SubCell"/>
</dbReference>
<dbReference type="RefSeq" id="WP_165029833.1">
    <property type="nucleotide sequence ID" value="NZ_JAAKZF010000024.1"/>
</dbReference>
<dbReference type="InterPro" id="IPR019791">
    <property type="entry name" value="Haem_peroxidase_animal"/>
</dbReference>
<dbReference type="InterPro" id="IPR010255">
    <property type="entry name" value="Haem_peroxidase_sf"/>
</dbReference>
<name>A0A6G4WDU1_9HYPH</name>
<organism evidence="5 6">
    <name type="scientific">Allomesorhizobium camelthorni</name>
    <dbReference type="NCBI Taxonomy" id="475069"/>
    <lineage>
        <taxon>Bacteria</taxon>
        <taxon>Pseudomonadati</taxon>
        <taxon>Pseudomonadota</taxon>
        <taxon>Alphaproteobacteria</taxon>
        <taxon>Hyphomicrobiales</taxon>
        <taxon>Phyllobacteriaceae</taxon>
        <taxon>Allomesorhizobium</taxon>
    </lineage>
</organism>
<feature type="region of interest" description="Disordered" evidence="4">
    <location>
        <begin position="436"/>
        <end position="455"/>
    </location>
</feature>
<keyword evidence="2" id="KW-0964">Secreted</keyword>
<dbReference type="PANTHER" id="PTHR11475">
    <property type="entry name" value="OXIDASE/PEROXIDASE"/>
    <property type="match status" value="1"/>
</dbReference>
<dbReference type="Proteomes" id="UP001642900">
    <property type="component" value="Unassembled WGS sequence"/>
</dbReference>
<evidence type="ECO:0000256" key="1">
    <source>
        <dbReference type="ARBA" id="ARBA00004613"/>
    </source>
</evidence>
<dbReference type="AlphaFoldDB" id="A0A6G4WDU1"/>
<keyword evidence="5" id="KW-0560">Oxidoreductase</keyword>
<dbReference type="EMBL" id="JAAKZF010000024">
    <property type="protein sequence ID" value="NGO52952.1"/>
    <property type="molecule type" value="Genomic_DNA"/>
</dbReference>
<evidence type="ECO:0000256" key="4">
    <source>
        <dbReference type="SAM" id="MobiDB-lite"/>
    </source>
</evidence>
<evidence type="ECO:0000256" key="2">
    <source>
        <dbReference type="ARBA" id="ARBA00022525"/>
    </source>
</evidence>
<dbReference type="Pfam" id="PF03098">
    <property type="entry name" value="An_peroxidase"/>
    <property type="match status" value="1"/>
</dbReference>
<dbReference type="SUPFAM" id="SSF48113">
    <property type="entry name" value="Heme-dependent peroxidases"/>
    <property type="match status" value="1"/>
</dbReference>
<sequence length="539" mass="58636">MSLKPKSTAKSSSPAAVFAAKVTSLGTKLAVVSNAIKTTPGHGVAGRHATRELLDALSGHKDPGMFGRMFPQLEPLNVPDAKLQVLADAMKDTDPGSQTGNNPNIPSGFTYFGQFVDHDITLDLTSLGDKEKDPLGIENFRTPSVDLDCVYGLGPDGSPHLYARNSAAGNKHGPKLLIGKNITVGFGGVTGDFRNDLPRSPEGFALIGDHRNDENLLVAQTHLAFLKFHNAICDMLAASANPPADIFKEARRIATWHYQWMVLHDWVERLTEKGTVAKILHNGRKYYRFKKVPYMPVEFSAAAYRLGHSMVREKYPHNKVFTLAEFTQLFDFSGLSGSIIGDLAPNPPTGPIPVSALPSNWIIDWRRFYELGDSGGAPVKMTPTRKIDPQLAPVLHSLPGGGGNLALRNLQRGVKLGLPSGQDVAEHMKIKNPLIPDEIASDGNGSTDGQAAKSQGLHTKTPLWYYILKEAKVRHDGLRLGPVGSIIVSEVFVGLVHGDQNSFLWRAKNWKPTLPSATPGDFKMADMLRFVNDINPIGD</sequence>
<dbReference type="Gene3D" id="1.10.640.10">
    <property type="entry name" value="Haem peroxidase domain superfamily, animal type"/>
    <property type="match status" value="1"/>
</dbReference>
<feature type="compositionally biased region" description="Polar residues" evidence="4">
    <location>
        <begin position="443"/>
        <end position="455"/>
    </location>
</feature>
<keyword evidence="3" id="KW-0325">Glycoprotein</keyword>
<comment type="caution">
    <text evidence="5">The sequence shown here is derived from an EMBL/GenBank/DDBJ whole genome shotgun (WGS) entry which is preliminary data.</text>
</comment>